<organism evidence="1 2">
    <name type="scientific">Racocetra persica</name>
    <dbReference type="NCBI Taxonomy" id="160502"/>
    <lineage>
        <taxon>Eukaryota</taxon>
        <taxon>Fungi</taxon>
        <taxon>Fungi incertae sedis</taxon>
        <taxon>Mucoromycota</taxon>
        <taxon>Glomeromycotina</taxon>
        <taxon>Glomeromycetes</taxon>
        <taxon>Diversisporales</taxon>
        <taxon>Gigasporaceae</taxon>
        <taxon>Racocetra</taxon>
    </lineage>
</organism>
<reference evidence="1" key="1">
    <citation type="submission" date="2021-06" db="EMBL/GenBank/DDBJ databases">
        <authorList>
            <person name="Kallberg Y."/>
            <person name="Tangrot J."/>
            <person name="Rosling A."/>
        </authorList>
    </citation>
    <scope>NUCLEOTIDE SEQUENCE</scope>
    <source>
        <strain evidence="1">MA461A</strain>
    </source>
</reference>
<evidence type="ECO:0000313" key="1">
    <source>
        <dbReference type="EMBL" id="CAG8785359.1"/>
    </source>
</evidence>
<proteinExistence type="predicted"/>
<comment type="caution">
    <text evidence="1">The sequence shown here is derived from an EMBL/GenBank/DDBJ whole genome shotgun (WGS) entry which is preliminary data.</text>
</comment>
<accession>A0ACA9RBL9</accession>
<dbReference type="Proteomes" id="UP000789920">
    <property type="component" value="Unassembled WGS sequence"/>
</dbReference>
<evidence type="ECO:0000313" key="2">
    <source>
        <dbReference type="Proteomes" id="UP000789920"/>
    </source>
</evidence>
<sequence>MTITDNEGESNMINEMKMLINDLEKNEDEINNSVKIKSKNRDNRYSRKYSRREFINLRKDWIETTNNKIKDETNSKRDEFERLNSKIS</sequence>
<name>A0ACA9RBL9_9GLOM</name>
<dbReference type="EMBL" id="CAJVQC010047856">
    <property type="protein sequence ID" value="CAG8785359.1"/>
    <property type="molecule type" value="Genomic_DNA"/>
</dbReference>
<keyword evidence="2" id="KW-1185">Reference proteome</keyword>
<protein>
    <submittedName>
        <fullName evidence="1">7765_t:CDS:1</fullName>
    </submittedName>
</protein>
<feature type="non-terminal residue" evidence="1">
    <location>
        <position position="88"/>
    </location>
</feature>
<gene>
    <name evidence="1" type="ORF">RPERSI_LOCUS18207</name>
</gene>